<evidence type="ECO:0000259" key="1">
    <source>
        <dbReference type="Pfam" id="PF00534"/>
    </source>
</evidence>
<dbReference type="AlphaFoldDB" id="G9WUG5"/>
<dbReference type="PANTHER" id="PTHR45947:SF3">
    <property type="entry name" value="SULFOQUINOVOSYL TRANSFERASE SQD2"/>
    <property type="match status" value="1"/>
</dbReference>
<organism evidence="3 4">
    <name type="scientific">Oribacterium asaccharolyticum ACB7</name>
    <dbReference type="NCBI Taxonomy" id="796944"/>
    <lineage>
        <taxon>Bacteria</taxon>
        <taxon>Bacillati</taxon>
        <taxon>Bacillota</taxon>
        <taxon>Clostridia</taxon>
        <taxon>Lachnospirales</taxon>
        <taxon>Lachnospiraceae</taxon>
        <taxon>Oribacterium</taxon>
    </lineage>
</organism>
<comment type="caution">
    <text evidence="3">The sequence shown here is derived from an EMBL/GenBank/DDBJ whole genome shotgun (WGS) entry which is preliminary data.</text>
</comment>
<dbReference type="PANTHER" id="PTHR45947">
    <property type="entry name" value="SULFOQUINOVOSYL TRANSFERASE SQD2"/>
    <property type="match status" value="1"/>
</dbReference>
<name>G9WUG5_9FIRM</name>
<dbReference type="InterPro" id="IPR028098">
    <property type="entry name" value="Glyco_trans_4-like_N"/>
</dbReference>
<feature type="domain" description="Glycosyl transferase family 1" evidence="1">
    <location>
        <begin position="230"/>
        <end position="351"/>
    </location>
</feature>
<dbReference type="HOGENOM" id="CLU_032290_0_0_9"/>
<dbReference type="InterPro" id="IPR050194">
    <property type="entry name" value="Glycosyltransferase_grp1"/>
</dbReference>
<reference evidence="3 4" key="1">
    <citation type="submission" date="2011-08" db="EMBL/GenBank/DDBJ databases">
        <title>The Genome Sequence of Oribacterium sp. ACB7.</title>
        <authorList>
            <consortium name="The Broad Institute Genome Sequencing Platform"/>
            <person name="Earl A."/>
            <person name="Ward D."/>
            <person name="Feldgarden M."/>
            <person name="Gevers D."/>
            <person name="Sizova M."/>
            <person name="Hazen A."/>
            <person name="Epstein S."/>
            <person name="Young S.K."/>
            <person name="Zeng Q."/>
            <person name="Gargeya S."/>
            <person name="Fitzgerald M."/>
            <person name="Haas B."/>
            <person name="Abouelleil A."/>
            <person name="Alvarado L."/>
            <person name="Arachchi H.M."/>
            <person name="Berlin A."/>
            <person name="Brown A."/>
            <person name="Chapman S.B."/>
            <person name="Chen Z."/>
            <person name="Dunbar C."/>
            <person name="Freedman E."/>
            <person name="Gearin G."/>
            <person name="Gellesch M."/>
            <person name="Goldberg J."/>
            <person name="Griggs A."/>
            <person name="Gujja S."/>
            <person name="Heiman D."/>
            <person name="Howarth C."/>
            <person name="Larson L."/>
            <person name="Lui A."/>
            <person name="MacDonald P.J.P."/>
            <person name="Montmayeur A."/>
            <person name="Murphy C."/>
            <person name="Neiman D."/>
            <person name="Pearson M."/>
            <person name="Priest M."/>
            <person name="Roberts A."/>
            <person name="Saif S."/>
            <person name="Shea T."/>
            <person name="Shenoy N."/>
            <person name="Sisk P."/>
            <person name="Stolte C."/>
            <person name="Sykes S."/>
            <person name="Wortman J."/>
            <person name="Nusbaum C."/>
            <person name="Birren B."/>
        </authorList>
    </citation>
    <scope>NUCLEOTIDE SEQUENCE [LARGE SCALE GENOMIC DNA]</scope>
    <source>
        <strain evidence="3 4">ACB7</strain>
    </source>
</reference>
<gene>
    <name evidence="3" type="ORF">HMPREF9624_00290</name>
</gene>
<dbReference type="CDD" id="cd03801">
    <property type="entry name" value="GT4_PimA-like"/>
    <property type="match status" value="1"/>
</dbReference>
<proteinExistence type="predicted"/>
<evidence type="ECO:0008006" key="5">
    <source>
        <dbReference type="Google" id="ProtNLM"/>
    </source>
</evidence>
<dbReference type="RefSeq" id="WP_009536223.1">
    <property type="nucleotide sequence ID" value="NZ_JH414504.1"/>
</dbReference>
<dbReference type="InterPro" id="IPR001296">
    <property type="entry name" value="Glyco_trans_1"/>
</dbReference>
<evidence type="ECO:0000313" key="4">
    <source>
        <dbReference type="Proteomes" id="UP000003527"/>
    </source>
</evidence>
<keyword evidence="4" id="KW-1185">Reference proteome</keyword>
<accession>G9WUG5</accession>
<sequence length="417" mass="48396">MKILSILAQKPSSTGSGIFLTELLKNFQKMGEKQAVLYGIAKEDKLPEFTDVESYPVYYESEDLPFAVLGMSDEMPYKSTRYRDMTPEMLMQFKEAFLRKVKEAVEHFQPDIILCHHLYLLTAIIREAFPSIPVYGFCHNTDLRQMEKHELMRDFIKENIQRLDRIYTPKDAQKKEVMRIYGVESARIQNIAVGYNAERFHLPHENTVLRDGIERRKEIILPSGEKLQKEYSTDLLFAGKLGEKKGVFSLLRAVEMLYKENKNIRLFLAGDNGNTVEKEAVYALRKKCSYPLYFLGRLEQEELVKYYQFSDVFTLPSFFDAVPLTALEALACGNKAVLSGLDGLEEFFRENCPDAPVFFAELPEMVNQDEMREEDQTLFEKRLEEVIQRAIVYHYSKMASLSHLSWLSICKKIIEKA</sequence>
<dbReference type="GO" id="GO:0016757">
    <property type="term" value="F:glycosyltransferase activity"/>
    <property type="evidence" value="ECO:0007669"/>
    <property type="project" value="InterPro"/>
</dbReference>
<dbReference type="Pfam" id="PF00534">
    <property type="entry name" value="Glycos_transf_1"/>
    <property type="match status" value="1"/>
</dbReference>
<dbReference type="SUPFAM" id="SSF53756">
    <property type="entry name" value="UDP-Glycosyltransferase/glycogen phosphorylase"/>
    <property type="match status" value="1"/>
</dbReference>
<protein>
    <recommendedName>
        <fullName evidence="5">Glycosyltransferase subfamily 4-like N-terminal domain-containing protein</fullName>
    </recommendedName>
</protein>
<dbReference type="Proteomes" id="UP000003527">
    <property type="component" value="Unassembled WGS sequence"/>
</dbReference>
<dbReference type="Gene3D" id="3.40.50.2000">
    <property type="entry name" value="Glycogen Phosphorylase B"/>
    <property type="match status" value="2"/>
</dbReference>
<evidence type="ECO:0000259" key="2">
    <source>
        <dbReference type="Pfam" id="PF13439"/>
    </source>
</evidence>
<evidence type="ECO:0000313" key="3">
    <source>
        <dbReference type="EMBL" id="EHL11983.1"/>
    </source>
</evidence>
<dbReference type="EMBL" id="AFZD01000016">
    <property type="protein sequence ID" value="EHL11983.1"/>
    <property type="molecule type" value="Genomic_DNA"/>
</dbReference>
<dbReference type="PATRIC" id="fig|796944.3.peg.996"/>
<feature type="domain" description="Glycosyltransferase subfamily 4-like N-terminal" evidence="2">
    <location>
        <begin position="93"/>
        <end position="199"/>
    </location>
</feature>
<dbReference type="Pfam" id="PF13439">
    <property type="entry name" value="Glyco_transf_4"/>
    <property type="match status" value="1"/>
</dbReference>